<name>A0ABQ5DR95_9ASTR</name>
<accession>A0ABQ5DR95</accession>
<dbReference type="Proteomes" id="UP001151760">
    <property type="component" value="Unassembled WGS sequence"/>
</dbReference>
<reference evidence="1" key="2">
    <citation type="submission" date="2022-01" db="EMBL/GenBank/DDBJ databases">
        <authorList>
            <person name="Yamashiro T."/>
            <person name="Shiraishi A."/>
            <person name="Satake H."/>
            <person name="Nakayama K."/>
        </authorList>
    </citation>
    <scope>NUCLEOTIDE SEQUENCE</scope>
</reference>
<evidence type="ECO:0000313" key="1">
    <source>
        <dbReference type="EMBL" id="GJT41706.1"/>
    </source>
</evidence>
<proteinExistence type="predicted"/>
<reference evidence="1" key="1">
    <citation type="journal article" date="2022" name="Int. J. Mol. Sci.">
        <title>Draft Genome of Tanacetum Coccineum: Genomic Comparison of Closely Related Tanacetum-Family Plants.</title>
        <authorList>
            <person name="Yamashiro T."/>
            <person name="Shiraishi A."/>
            <person name="Nakayama K."/>
            <person name="Satake H."/>
        </authorList>
    </citation>
    <scope>NUCLEOTIDE SEQUENCE</scope>
</reference>
<dbReference type="EMBL" id="BQNB010015584">
    <property type="protein sequence ID" value="GJT41706.1"/>
    <property type="molecule type" value="Genomic_DNA"/>
</dbReference>
<sequence>MFGIPVRSWFFNGAECVVDLDFIQLNGKSFAGQGSTFPVCQNVSLLSKAIPSTWPYLQFEILRVCVSRRYNSFLDDHDYPNRVGISGGDACFYVQAIGHVSYSSSNELSVVESRELHLPILLGLKDFKMILRVTTAQLQLLSDYYCWKDYADRDEIKD</sequence>
<protein>
    <submittedName>
        <fullName evidence="1">Uncharacterized protein</fullName>
    </submittedName>
</protein>
<organism evidence="1 2">
    <name type="scientific">Tanacetum coccineum</name>
    <dbReference type="NCBI Taxonomy" id="301880"/>
    <lineage>
        <taxon>Eukaryota</taxon>
        <taxon>Viridiplantae</taxon>
        <taxon>Streptophyta</taxon>
        <taxon>Embryophyta</taxon>
        <taxon>Tracheophyta</taxon>
        <taxon>Spermatophyta</taxon>
        <taxon>Magnoliopsida</taxon>
        <taxon>eudicotyledons</taxon>
        <taxon>Gunneridae</taxon>
        <taxon>Pentapetalae</taxon>
        <taxon>asterids</taxon>
        <taxon>campanulids</taxon>
        <taxon>Asterales</taxon>
        <taxon>Asteraceae</taxon>
        <taxon>Asteroideae</taxon>
        <taxon>Anthemideae</taxon>
        <taxon>Anthemidinae</taxon>
        <taxon>Tanacetum</taxon>
    </lineage>
</organism>
<keyword evidence="2" id="KW-1185">Reference proteome</keyword>
<gene>
    <name evidence="1" type="ORF">Tco_0941571</name>
</gene>
<comment type="caution">
    <text evidence="1">The sequence shown here is derived from an EMBL/GenBank/DDBJ whole genome shotgun (WGS) entry which is preliminary data.</text>
</comment>
<evidence type="ECO:0000313" key="2">
    <source>
        <dbReference type="Proteomes" id="UP001151760"/>
    </source>
</evidence>